<feature type="transmembrane region" description="Helical" evidence="1">
    <location>
        <begin position="106"/>
        <end position="126"/>
    </location>
</feature>
<feature type="transmembrane region" description="Helical" evidence="1">
    <location>
        <begin position="21"/>
        <end position="42"/>
    </location>
</feature>
<dbReference type="Proteomes" id="UP000072867">
    <property type="component" value="Unassembled WGS sequence"/>
</dbReference>
<comment type="caution">
    <text evidence="2">The sequence shown here is derived from an EMBL/GenBank/DDBJ whole genome shotgun (WGS) entry which is preliminary data.</text>
</comment>
<keyword evidence="1" id="KW-1133">Transmembrane helix</keyword>
<dbReference type="PATRIC" id="fig|33051.3.peg.3628"/>
<protein>
    <recommendedName>
        <fullName evidence="4">Glycerophosphoryl diester phosphodiesterase membrane domain-containing protein</fullName>
    </recommendedName>
</protein>
<dbReference type="EMBL" id="LDTD01000081">
    <property type="protein sequence ID" value="KTT68925.1"/>
    <property type="molecule type" value="Genomic_DNA"/>
</dbReference>
<evidence type="ECO:0000256" key="1">
    <source>
        <dbReference type="SAM" id="Phobius"/>
    </source>
</evidence>
<organism evidence="2 3">
    <name type="scientific">Sphingomonas sanguinis</name>
    <dbReference type="NCBI Taxonomy" id="33051"/>
    <lineage>
        <taxon>Bacteria</taxon>
        <taxon>Pseudomonadati</taxon>
        <taxon>Pseudomonadota</taxon>
        <taxon>Alphaproteobacteria</taxon>
        <taxon>Sphingomonadales</taxon>
        <taxon>Sphingomonadaceae</taxon>
        <taxon>Sphingomonas</taxon>
    </lineage>
</organism>
<evidence type="ECO:0000313" key="3">
    <source>
        <dbReference type="Proteomes" id="UP000072867"/>
    </source>
</evidence>
<dbReference type="AlphaFoldDB" id="A0A147HVG5"/>
<dbReference type="STRING" id="33051.SB4_14790"/>
<proteinExistence type="predicted"/>
<feature type="transmembrane region" description="Helical" evidence="1">
    <location>
        <begin position="175"/>
        <end position="198"/>
    </location>
</feature>
<accession>A0A147HVG5</accession>
<evidence type="ECO:0000313" key="2">
    <source>
        <dbReference type="EMBL" id="KTT68925.1"/>
    </source>
</evidence>
<name>A0A147HVG5_9SPHN</name>
<feature type="transmembrane region" description="Helical" evidence="1">
    <location>
        <begin position="132"/>
        <end position="154"/>
    </location>
</feature>
<gene>
    <name evidence="2" type="ORF">NS319_11980</name>
</gene>
<reference evidence="2 3" key="1">
    <citation type="journal article" date="2016" name="Front. Microbiol.">
        <title>Genomic Resource of Rice Seed Associated Bacteria.</title>
        <authorList>
            <person name="Midha S."/>
            <person name="Bansal K."/>
            <person name="Sharma S."/>
            <person name="Kumar N."/>
            <person name="Patil P.P."/>
            <person name="Chaudhry V."/>
            <person name="Patil P.B."/>
        </authorList>
    </citation>
    <scope>NUCLEOTIDE SEQUENCE [LARGE SCALE GENOMIC DNA]</scope>
    <source>
        <strain evidence="2 3">NS319</strain>
    </source>
</reference>
<sequence>MKLDVIATLRDAWGLFRRDGGLLVRLAAPFLFWPSLALGLLVPMPPQPEEGVGEGGQRAMAWIDSVGEWATHYGGWYFAAYAIGMIGTAAVLSLELGGGRQSVGEALGRALTMAPRFLLAMILVAVPVGAGTLLWILPGIYIAGRLMLVGPVLFAERRMAALAAMGRSVMLTRGAGLSMAALASCTYLGGIVAAQPFVALIDVVQGDGGMGSGNPVAIALLQAGAAAVAMAAGLAQALISIAAYRRLVRG</sequence>
<feature type="transmembrane region" description="Helical" evidence="1">
    <location>
        <begin position="75"/>
        <end position="94"/>
    </location>
</feature>
<feature type="transmembrane region" description="Helical" evidence="1">
    <location>
        <begin position="218"/>
        <end position="244"/>
    </location>
</feature>
<keyword evidence="1" id="KW-0812">Transmembrane</keyword>
<evidence type="ECO:0008006" key="4">
    <source>
        <dbReference type="Google" id="ProtNLM"/>
    </source>
</evidence>
<keyword evidence="1" id="KW-0472">Membrane</keyword>